<sequence length="305" mass="33527">MTSERATLSVTTSERTTNHSTTMEKLTSQNLTSNSPNMTSPRATISGTTSERTTNHGTTMEKLTSQNLTSNGLNMTSQRSTLSVKTSERTTNHVTTMEKLTSQNLTSNGLNITSEMATISVTTSERTTIHGTTMEKLTSQKPTSNRLDCSSVTVGSSSGVYTIYVDNQPLDVYCEMTKSGQWTVFQRRIDGSTDFYRTWQEYKQGFGNVNSEYWLGNDNLHKILSKGNYTLRVDLEDWVGKMRYAEYDTFAVGNEATNYELTIANYDGNAARSSVQTESNFGTDDGSDDAAVQAFACGSVGNGVK</sequence>
<evidence type="ECO:0000313" key="8">
    <source>
        <dbReference type="Proteomes" id="UP000596742"/>
    </source>
</evidence>
<feature type="region of interest" description="Disordered" evidence="5">
    <location>
        <begin position="70"/>
        <end position="91"/>
    </location>
</feature>
<name>A0A8B6DYT4_MYTGA</name>
<keyword evidence="3" id="KW-1015">Disulfide bond</keyword>
<dbReference type="InterPro" id="IPR036056">
    <property type="entry name" value="Fibrinogen-like_C"/>
</dbReference>
<dbReference type="GO" id="GO:0005201">
    <property type="term" value="F:extracellular matrix structural constituent"/>
    <property type="evidence" value="ECO:0007669"/>
    <property type="project" value="TreeGrafter"/>
</dbReference>
<dbReference type="InterPro" id="IPR014716">
    <property type="entry name" value="Fibrinogen_a/b/g_C_1"/>
</dbReference>
<dbReference type="AlphaFoldDB" id="A0A8B6DYT4"/>
<feature type="compositionally biased region" description="Polar residues" evidence="5">
    <location>
        <begin position="70"/>
        <end position="85"/>
    </location>
</feature>
<proteinExistence type="predicted"/>
<dbReference type="Gene3D" id="3.90.215.10">
    <property type="entry name" value="Gamma Fibrinogen, chain A, domain 1"/>
    <property type="match status" value="1"/>
</dbReference>
<dbReference type="InterPro" id="IPR002181">
    <property type="entry name" value="Fibrinogen_a/b/g_C_dom"/>
</dbReference>
<dbReference type="SUPFAM" id="SSF56496">
    <property type="entry name" value="Fibrinogen C-terminal domain-like"/>
    <property type="match status" value="1"/>
</dbReference>
<organism evidence="7 8">
    <name type="scientific">Mytilus galloprovincialis</name>
    <name type="common">Mediterranean mussel</name>
    <dbReference type="NCBI Taxonomy" id="29158"/>
    <lineage>
        <taxon>Eukaryota</taxon>
        <taxon>Metazoa</taxon>
        <taxon>Spiralia</taxon>
        <taxon>Lophotrochozoa</taxon>
        <taxon>Mollusca</taxon>
        <taxon>Bivalvia</taxon>
        <taxon>Autobranchia</taxon>
        <taxon>Pteriomorphia</taxon>
        <taxon>Mytilida</taxon>
        <taxon>Mytiloidea</taxon>
        <taxon>Mytilidae</taxon>
        <taxon>Mytilinae</taxon>
        <taxon>Mytilus</taxon>
    </lineage>
</organism>
<dbReference type="PANTHER" id="PTHR47221">
    <property type="entry name" value="FIBRINOGEN ALPHA CHAIN"/>
    <property type="match status" value="1"/>
</dbReference>
<evidence type="ECO:0000256" key="5">
    <source>
        <dbReference type="SAM" id="MobiDB-lite"/>
    </source>
</evidence>
<evidence type="ECO:0000313" key="7">
    <source>
        <dbReference type="EMBL" id="VDI25736.1"/>
    </source>
</evidence>
<gene>
    <name evidence="7" type="ORF">MGAL_10B007274</name>
</gene>
<evidence type="ECO:0000256" key="1">
    <source>
        <dbReference type="ARBA" id="ARBA00004613"/>
    </source>
</evidence>
<reference evidence="7" key="1">
    <citation type="submission" date="2018-11" db="EMBL/GenBank/DDBJ databases">
        <authorList>
            <person name="Alioto T."/>
            <person name="Alioto T."/>
        </authorList>
    </citation>
    <scope>NUCLEOTIDE SEQUENCE</scope>
</reference>
<comment type="caution">
    <text evidence="7">The sequence shown here is derived from an EMBL/GenBank/DDBJ whole genome shotgun (WGS) entry which is preliminary data.</text>
</comment>
<dbReference type="PANTHER" id="PTHR47221:SF5">
    <property type="entry name" value="FIBRINOGEN C-TERMINAL DOMAIN-CONTAINING PROTEIN"/>
    <property type="match status" value="1"/>
</dbReference>
<keyword evidence="8" id="KW-1185">Reference proteome</keyword>
<feature type="compositionally biased region" description="Polar residues" evidence="5">
    <location>
        <begin position="1"/>
        <end position="10"/>
    </location>
</feature>
<feature type="compositionally biased region" description="Polar residues" evidence="5">
    <location>
        <begin position="23"/>
        <end position="58"/>
    </location>
</feature>
<dbReference type="EMBL" id="UYJE01004177">
    <property type="protein sequence ID" value="VDI25736.1"/>
    <property type="molecule type" value="Genomic_DNA"/>
</dbReference>
<dbReference type="InterPro" id="IPR037579">
    <property type="entry name" value="FIB_ANG-like"/>
</dbReference>
<dbReference type="GO" id="GO:0005577">
    <property type="term" value="C:fibrinogen complex"/>
    <property type="evidence" value="ECO:0007669"/>
    <property type="project" value="TreeGrafter"/>
</dbReference>
<dbReference type="GO" id="GO:0030674">
    <property type="term" value="F:protein-macromolecule adaptor activity"/>
    <property type="evidence" value="ECO:0007669"/>
    <property type="project" value="TreeGrafter"/>
</dbReference>
<dbReference type="GO" id="GO:0034116">
    <property type="term" value="P:positive regulation of heterotypic cell-cell adhesion"/>
    <property type="evidence" value="ECO:0007669"/>
    <property type="project" value="TreeGrafter"/>
</dbReference>
<dbReference type="PROSITE" id="PS51406">
    <property type="entry name" value="FIBRINOGEN_C_2"/>
    <property type="match status" value="1"/>
</dbReference>
<feature type="domain" description="Fibrinogen C-terminal" evidence="6">
    <location>
        <begin position="140"/>
        <end position="305"/>
    </location>
</feature>
<evidence type="ECO:0000256" key="3">
    <source>
        <dbReference type="ARBA" id="ARBA00023157"/>
    </source>
</evidence>
<dbReference type="Proteomes" id="UP000596742">
    <property type="component" value="Unassembled WGS sequence"/>
</dbReference>
<dbReference type="Pfam" id="PF00147">
    <property type="entry name" value="Fibrinogen_C"/>
    <property type="match status" value="1"/>
</dbReference>
<keyword evidence="4" id="KW-0325">Glycoprotein</keyword>
<feature type="compositionally biased region" description="Low complexity" evidence="5">
    <location>
        <begin position="11"/>
        <end position="21"/>
    </location>
</feature>
<evidence type="ECO:0000256" key="4">
    <source>
        <dbReference type="ARBA" id="ARBA00023180"/>
    </source>
</evidence>
<dbReference type="OrthoDB" id="6094292at2759"/>
<accession>A0A8B6DYT4</accession>
<protein>
    <recommendedName>
        <fullName evidence="6">Fibrinogen C-terminal domain-containing protein</fullName>
    </recommendedName>
</protein>
<evidence type="ECO:0000259" key="6">
    <source>
        <dbReference type="PROSITE" id="PS51406"/>
    </source>
</evidence>
<keyword evidence="2" id="KW-0964">Secreted</keyword>
<comment type="subcellular location">
    <subcellularLocation>
        <location evidence="1">Secreted</location>
    </subcellularLocation>
</comment>
<evidence type="ECO:0000256" key="2">
    <source>
        <dbReference type="ARBA" id="ARBA00022525"/>
    </source>
</evidence>
<dbReference type="SMART" id="SM00186">
    <property type="entry name" value="FBG"/>
    <property type="match status" value="1"/>
</dbReference>
<feature type="region of interest" description="Disordered" evidence="5">
    <location>
        <begin position="1"/>
        <end position="58"/>
    </location>
</feature>